<keyword evidence="4" id="KW-1003">Cell membrane</keyword>
<evidence type="ECO:0000256" key="2">
    <source>
        <dbReference type="ARBA" id="ARBA00008537"/>
    </source>
</evidence>
<feature type="transmembrane region" description="Helical" evidence="8">
    <location>
        <begin position="346"/>
        <end position="366"/>
    </location>
</feature>
<feature type="transmembrane region" description="Helical" evidence="8">
    <location>
        <begin position="491"/>
        <end position="515"/>
    </location>
</feature>
<feature type="transmembrane region" description="Helical" evidence="8">
    <location>
        <begin position="208"/>
        <end position="229"/>
    </location>
</feature>
<evidence type="ECO:0000256" key="1">
    <source>
        <dbReference type="ARBA" id="ARBA00004651"/>
    </source>
</evidence>
<evidence type="ECO:0000256" key="7">
    <source>
        <dbReference type="ARBA" id="ARBA00023136"/>
    </source>
</evidence>
<feature type="transmembrane region" description="Helical" evidence="8">
    <location>
        <begin position="113"/>
        <end position="134"/>
    </location>
</feature>
<dbReference type="SUPFAM" id="SSF103473">
    <property type="entry name" value="MFS general substrate transporter"/>
    <property type="match status" value="1"/>
</dbReference>
<reference evidence="10" key="1">
    <citation type="submission" date="2021-12" db="EMBL/GenBank/DDBJ databases">
        <authorList>
            <person name="Rodrigo-Torres L."/>
            <person name="Arahal R. D."/>
            <person name="Lucena T."/>
        </authorList>
    </citation>
    <scope>NUCLEOTIDE SEQUENCE</scope>
    <source>
        <strain evidence="10">CECT 8858</strain>
    </source>
</reference>
<feature type="transmembrane region" description="Helical" evidence="8">
    <location>
        <begin position="176"/>
        <end position="196"/>
    </location>
</feature>
<keyword evidence="11" id="KW-1185">Reference proteome</keyword>
<evidence type="ECO:0000259" key="9">
    <source>
        <dbReference type="PROSITE" id="PS50850"/>
    </source>
</evidence>
<evidence type="ECO:0000256" key="6">
    <source>
        <dbReference type="ARBA" id="ARBA00022989"/>
    </source>
</evidence>
<feature type="transmembrane region" description="Helical" evidence="8">
    <location>
        <begin position="146"/>
        <end position="164"/>
    </location>
</feature>
<feature type="transmembrane region" description="Helical" evidence="8">
    <location>
        <begin position="86"/>
        <end position="101"/>
    </location>
</feature>
<dbReference type="PROSITE" id="PS50850">
    <property type="entry name" value="MFS"/>
    <property type="match status" value="1"/>
</dbReference>
<dbReference type="NCBIfam" id="TIGR00711">
    <property type="entry name" value="efflux_EmrB"/>
    <property type="match status" value="1"/>
</dbReference>
<keyword evidence="3" id="KW-0813">Transport</keyword>
<evidence type="ECO:0000256" key="8">
    <source>
        <dbReference type="SAM" id="Phobius"/>
    </source>
</evidence>
<dbReference type="Gene3D" id="1.20.1720.10">
    <property type="entry name" value="Multidrug resistance protein D"/>
    <property type="match status" value="1"/>
</dbReference>
<dbReference type="CDD" id="cd17503">
    <property type="entry name" value="MFS_LmrB_MDR_like"/>
    <property type="match status" value="1"/>
</dbReference>
<dbReference type="PANTHER" id="PTHR42718:SF9">
    <property type="entry name" value="MAJOR FACILITATOR SUPERFAMILY MULTIDRUG TRANSPORTER MFSC"/>
    <property type="match status" value="1"/>
</dbReference>
<dbReference type="PRINTS" id="PR01036">
    <property type="entry name" value="TCRTETB"/>
</dbReference>
<dbReference type="Proteomes" id="UP000837932">
    <property type="component" value="Unassembled WGS sequence"/>
</dbReference>
<dbReference type="Gene3D" id="1.20.1250.20">
    <property type="entry name" value="MFS general substrate transporter like domains"/>
    <property type="match status" value="1"/>
</dbReference>
<sequence length="536" mass="58309">MIFMENKGNTKTPIGAARFIIVLTTVTAAVMELLDTTIVNVALNQISGSLGATIEDIAWVITSYAIANVIVIPMTGFLGEYFGRKNYYLASMILFGIASYLCGNSDTLWELVFWRFVQGIGGGALLSTSQAILFDAFPGKERGMASGLFGMGIVLGPTLGPSVGGYIVDNFSWGDIFFINVPICIIATVLTILYVPRKEGEGKNKANITIDYFGIILLIVGIGSLQYILEKGESKDWFQSKEISVMALLAALGIVGFISRELNTEHPVVNLKVFANRNFAFSSIFVLVSGVGLFTSVFVYPVMVQRINGFTPYETGLSLLFPTLTILPLFPILGKRMSSGASPIPFVIAGILIFAFFGFYSGTATADMGRWDFYPIQLMRGLGTVMLQLPLINASVAGLKPSEFGAGISLTNMIRQLGGAFGIALANNYVTQQYAQHRSDLVSNYTPNNPLFVEKFNAIKMGFMARSGDITQATTQAYRQLELLLDRQSYFLAYLDTFRIVSVFFLCVLPLVVLLKGKKKSPEEIAAAAKAAAEAH</sequence>
<feature type="transmembrane region" description="Helical" evidence="8">
    <location>
        <begin position="57"/>
        <end position="79"/>
    </location>
</feature>
<protein>
    <submittedName>
        <fullName evidence="10">Multidrug export protein EmrB</fullName>
    </submittedName>
</protein>
<dbReference type="InterPro" id="IPR011701">
    <property type="entry name" value="MFS"/>
</dbReference>
<keyword evidence="6 8" id="KW-1133">Transmembrane helix</keyword>
<proteinExistence type="inferred from homology"/>
<keyword evidence="5 8" id="KW-0812">Transmembrane</keyword>
<accession>A0ABN8EZ52</accession>
<feature type="transmembrane region" description="Helical" evidence="8">
    <location>
        <begin position="279"/>
        <end position="303"/>
    </location>
</feature>
<organism evidence="10 11">
    <name type="scientific">Emticicia aquatica</name>
    <dbReference type="NCBI Taxonomy" id="1681835"/>
    <lineage>
        <taxon>Bacteria</taxon>
        <taxon>Pseudomonadati</taxon>
        <taxon>Bacteroidota</taxon>
        <taxon>Cytophagia</taxon>
        <taxon>Cytophagales</taxon>
        <taxon>Leadbetterellaceae</taxon>
        <taxon>Emticicia</taxon>
    </lineage>
</organism>
<comment type="subcellular location">
    <subcellularLocation>
        <location evidence="1">Cell membrane</location>
        <topology evidence="1">Multi-pass membrane protein</topology>
    </subcellularLocation>
</comment>
<evidence type="ECO:0000313" key="11">
    <source>
        <dbReference type="Proteomes" id="UP000837932"/>
    </source>
</evidence>
<evidence type="ECO:0000256" key="3">
    <source>
        <dbReference type="ARBA" id="ARBA00022448"/>
    </source>
</evidence>
<dbReference type="InterPro" id="IPR036259">
    <property type="entry name" value="MFS_trans_sf"/>
</dbReference>
<comment type="similarity">
    <text evidence="2">Belongs to the major facilitator superfamily. EmrB family.</text>
</comment>
<dbReference type="InterPro" id="IPR020846">
    <property type="entry name" value="MFS_dom"/>
</dbReference>
<name>A0ABN8EZ52_9BACT</name>
<keyword evidence="7 8" id="KW-0472">Membrane</keyword>
<feature type="domain" description="Major facilitator superfamily (MFS) profile" evidence="9">
    <location>
        <begin position="21"/>
        <end position="520"/>
    </location>
</feature>
<evidence type="ECO:0000313" key="10">
    <source>
        <dbReference type="EMBL" id="CAH0996442.1"/>
    </source>
</evidence>
<feature type="transmembrane region" description="Helical" evidence="8">
    <location>
        <begin position="315"/>
        <end position="334"/>
    </location>
</feature>
<evidence type="ECO:0000256" key="5">
    <source>
        <dbReference type="ARBA" id="ARBA00022692"/>
    </source>
</evidence>
<dbReference type="InterPro" id="IPR004638">
    <property type="entry name" value="EmrB-like"/>
</dbReference>
<dbReference type="EMBL" id="CAKLPY010000002">
    <property type="protein sequence ID" value="CAH0996442.1"/>
    <property type="molecule type" value="Genomic_DNA"/>
</dbReference>
<dbReference type="PANTHER" id="PTHR42718">
    <property type="entry name" value="MAJOR FACILITATOR SUPERFAMILY MULTIDRUG TRANSPORTER MFSC"/>
    <property type="match status" value="1"/>
</dbReference>
<dbReference type="Pfam" id="PF07690">
    <property type="entry name" value="MFS_1"/>
    <property type="match status" value="1"/>
</dbReference>
<feature type="transmembrane region" description="Helical" evidence="8">
    <location>
        <begin position="12"/>
        <end position="31"/>
    </location>
</feature>
<evidence type="ECO:0000256" key="4">
    <source>
        <dbReference type="ARBA" id="ARBA00022475"/>
    </source>
</evidence>
<comment type="caution">
    <text evidence="10">The sequence shown here is derived from an EMBL/GenBank/DDBJ whole genome shotgun (WGS) entry which is preliminary data.</text>
</comment>
<gene>
    <name evidence="10" type="primary">emrB</name>
    <name evidence="10" type="ORF">EMA8858_02574</name>
</gene>
<feature type="transmembrane region" description="Helical" evidence="8">
    <location>
        <begin position="241"/>
        <end position="258"/>
    </location>
</feature>